<dbReference type="Proteomes" id="UP000554235">
    <property type="component" value="Unassembled WGS sequence"/>
</dbReference>
<reference evidence="2 3" key="1">
    <citation type="submission" date="2020-01" db="EMBL/GenBank/DDBJ databases">
        <title>Identification and distribution of gene clusters putatively required for synthesis of sphingolipid metabolism inhibitors in phylogenetically diverse species of the filamentous fungus Fusarium.</title>
        <authorList>
            <person name="Kim H.-S."/>
            <person name="Busman M."/>
            <person name="Brown D.W."/>
            <person name="Divon H."/>
            <person name="Uhlig S."/>
            <person name="Proctor R.H."/>
        </authorList>
    </citation>
    <scope>NUCLEOTIDE SEQUENCE [LARGE SCALE GENOMIC DNA]</scope>
    <source>
        <strain evidence="2 3">NRRL 20459</strain>
    </source>
</reference>
<sequence length="156" mass="17990">MNLKKLTSLEKVVRRVMSGYTPLEPKQKDSMPDCHDWDEEEKEHVPYEGLVYFDQRSIHHEDMSEEPTLRTPRTREAEYALEGAKGDFRTVQDKLGNIAKSAQKTVRAAKKATKKPSEDNLEDTVMEAESVRERVLDLQAEIEYSVQKVADTLDHK</sequence>
<dbReference type="EMBL" id="JAADYS010000034">
    <property type="protein sequence ID" value="KAF4472837.1"/>
    <property type="molecule type" value="Genomic_DNA"/>
</dbReference>
<dbReference type="OrthoDB" id="5089247at2759"/>
<organism evidence="2 3">
    <name type="scientific">Fusarium albosuccineum</name>
    <dbReference type="NCBI Taxonomy" id="1237068"/>
    <lineage>
        <taxon>Eukaryota</taxon>
        <taxon>Fungi</taxon>
        <taxon>Dikarya</taxon>
        <taxon>Ascomycota</taxon>
        <taxon>Pezizomycotina</taxon>
        <taxon>Sordariomycetes</taxon>
        <taxon>Hypocreomycetidae</taxon>
        <taxon>Hypocreales</taxon>
        <taxon>Nectriaceae</taxon>
        <taxon>Fusarium</taxon>
        <taxon>Fusarium decemcellulare species complex</taxon>
    </lineage>
</organism>
<evidence type="ECO:0000313" key="2">
    <source>
        <dbReference type="EMBL" id="KAF4472837.1"/>
    </source>
</evidence>
<feature type="region of interest" description="Disordered" evidence="1">
    <location>
        <begin position="20"/>
        <end position="41"/>
    </location>
</feature>
<accession>A0A8H4LNZ2</accession>
<comment type="caution">
    <text evidence="2">The sequence shown here is derived from an EMBL/GenBank/DDBJ whole genome shotgun (WGS) entry which is preliminary data.</text>
</comment>
<name>A0A8H4LNZ2_9HYPO</name>
<feature type="compositionally biased region" description="Basic and acidic residues" evidence="1">
    <location>
        <begin position="25"/>
        <end position="35"/>
    </location>
</feature>
<evidence type="ECO:0000313" key="3">
    <source>
        <dbReference type="Proteomes" id="UP000554235"/>
    </source>
</evidence>
<protein>
    <submittedName>
        <fullName evidence="2">Uncharacterized protein</fullName>
    </submittedName>
</protein>
<gene>
    <name evidence="2" type="ORF">FALBO_269</name>
</gene>
<dbReference type="AlphaFoldDB" id="A0A8H4LNZ2"/>
<evidence type="ECO:0000256" key="1">
    <source>
        <dbReference type="SAM" id="MobiDB-lite"/>
    </source>
</evidence>
<keyword evidence="3" id="KW-1185">Reference proteome</keyword>
<proteinExistence type="predicted"/>